<dbReference type="InterPro" id="IPR029018">
    <property type="entry name" value="Hex-like_dom2"/>
</dbReference>
<dbReference type="SUPFAM" id="SSF55545">
    <property type="entry name" value="beta-N-acetylhexosaminidase-like domain"/>
    <property type="match status" value="1"/>
</dbReference>
<dbReference type="PANTHER" id="PTHR22600:SF57">
    <property type="entry name" value="BETA-N-ACETYLHEXOSAMINIDASE"/>
    <property type="match status" value="1"/>
</dbReference>
<evidence type="ECO:0000256" key="3">
    <source>
        <dbReference type="ARBA" id="ARBA00012663"/>
    </source>
</evidence>
<sequence>MKPGATKLQTPYQVNITSMRKLLLSIIAVLSSLHGIAQLKTGDITIIPEPKLLKAVPGSFVLNDHALIHYKGKAGKTTAELLQSFLKSNYELTLEVSDGPLPKQPLHPVINLIESTTGKPESYVMEVNTGTLSLKGDAAGLFYGLQTLHQLLPVEKNTTIHVPGVHIEDEPRFAYRGLMLDVGRHFFPPSYIKQFIDVMAQYKFNRFHWHLTEDQGWRIEIKKYPRLQEIASVRKETIVGHHRYSSGYDGQAYGGYYTQDEVRDIVKYAAVHNITIIPEIEMPGHSQAVLAAYPGFGVTGGPYAVRGTWGVSTDVLNPANDSVYTFLEDVLTEVMELFPSKYIHIGGDECPKDQWKASAQVQAMIKKSGLKDEHALQSYFIQRIEKFVNSKGRSIIGWDEILEGGLAPNATVMSWRGEEGGIAAAKEKHDVIMSPNTYLYFDYYQGHPATEPLNAGGYLPLSTVYNYEPLPASLTAEEQRYIKGVQANIWTEFIPDQAMVDYMTWPRAMALSETAWSPAAKKNIGRFLKKMPAELERMEKEHVNFRIPEPVGLESKITTGLSTVKLTAPVKGAAVYYTVDGSKPGLNSKLYTRPVALQVPASSEVQLQCIVVTPAGRKSPLYSATYVNKDYLPAVNVNPAVKGVRFAVSNNISLTQTKQIPAKADSTGIVPNIEIRSFINQGKVNFGVTFEGYVKIDTDGLYEFHVNADDGAVLYIDDNVLIDNDGTHALTDKAAFIPLRKGFHKIKTLYFNTGDLKWLEVFMFKDGEKVNLNPILFNQDEFQLQ</sequence>
<dbReference type="SMART" id="SM00758">
    <property type="entry name" value="PA14"/>
    <property type="match status" value="1"/>
</dbReference>
<dbReference type="InterPro" id="IPR015883">
    <property type="entry name" value="Glyco_hydro_20_cat"/>
</dbReference>
<dbReference type="GO" id="GO:0030203">
    <property type="term" value="P:glycosaminoglycan metabolic process"/>
    <property type="evidence" value="ECO:0007669"/>
    <property type="project" value="TreeGrafter"/>
</dbReference>
<dbReference type="Gene3D" id="3.20.20.80">
    <property type="entry name" value="Glycosidases"/>
    <property type="match status" value="1"/>
</dbReference>
<name>A0A6N8J6W8_9BACT</name>
<feature type="active site" description="Proton donor" evidence="6">
    <location>
        <position position="349"/>
    </location>
</feature>
<evidence type="ECO:0000256" key="2">
    <source>
        <dbReference type="ARBA" id="ARBA00006285"/>
    </source>
</evidence>
<dbReference type="SUPFAM" id="SSF51445">
    <property type="entry name" value="(Trans)glycosidases"/>
    <property type="match status" value="1"/>
</dbReference>
<dbReference type="CDD" id="cd06563">
    <property type="entry name" value="GH20_chitobiase-like"/>
    <property type="match status" value="1"/>
</dbReference>
<dbReference type="GO" id="GO:0004563">
    <property type="term" value="F:beta-N-acetylhexosaminidase activity"/>
    <property type="evidence" value="ECO:0007669"/>
    <property type="project" value="UniProtKB-EC"/>
</dbReference>
<reference evidence="8 9" key="1">
    <citation type="submission" date="2019-12" db="EMBL/GenBank/DDBJ databases">
        <title>The draft genomic sequence of strain Chitinophaga oryziterrae JCM 16595.</title>
        <authorList>
            <person name="Zhang X."/>
        </authorList>
    </citation>
    <scope>NUCLEOTIDE SEQUENCE [LARGE SCALE GENOMIC DNA]</scope>
    <source>
        <strain evidence="8 9">JCM 16595</strain>
    </source>
</reference>
<evidence type="ECO:0000259" key="7">
    <source>
        <dbReference type="PROSITE" id="PS51820"/>
    </source>
</evidence>
<keyword evidence="5" id="KW-0326">Glycosidase</keyword>
<dbReference type="AlphaFoldDB" id="A0A6N8J6W8"/>
<feature type="domain" description="PA14" evidence="7">
    <location>
        <begin position="639"/>
        <end position="785"/>
    </location>
</feature>
<protein>
    <recommendedName>
        <fullName evidence="3">beta-N-acetylhexosaminidase</fullName>
        <ecNumber evidence="3">3.2.1.52</ecNumber>
    </recommendedName>
</protein>
<comment type="caution">
    <text evidence="8">The sequence shown here is derived from an EMBL/GenBank/DDBJ whole genome shotgun (WGS) entry which is preliminary data.</text>
</comment>
<dbReference type="GO" id="GO:0016020">
    <property type="term" value="C:membrane"/>
    <property type="evidence" value="ECO:0007669"/>
    <property type="project" value="TreeGrafter"/>
</dbReference>
<organism evidence="8 9">
    <name type="scientific">Chitinophaga oryziterrae</name>
    <dbReference type="NCBI Taxonomy" id="1031224"/>
    <lineage>
        <taxon>Bacteria</taxon>
        <taxon>Pseudomonadati</taxon>
        <taxon>Bacteroidota</taxon>
        <taxon>Chitinophagia</taxon>
        <taxon>Chitinophagales</taxon>
        <taxon>Chitinophagaceae</taxon>
        <taxon>Chitinophaga</taxon>
    </lineage>
</organism>
<dbReference type="SUPFAM" id="SSF56988">
    <property type="entry name" value="Anthrax protective antigen"/>
    <property type="match status" value="1"/>
</dbReference>
<comment type="catalytic activity">
    <reaction evidence="1">
        <text>Hydrolysis of terminal non-reducing N-acetyl-D-hexosamine residues in N-acetyl-beta-D-hexosaminides.</text>
        <dbReference type="EC" id="3.2.1.52"/>
    </reaction>
</comment>
<accession>A0A6N8J6W8</accession>
<dbReference type="InterPro" id="IPR017853">
    <property type="entry name" value="GH"/>
</dbReference>
<dbReference type="PROSITE" id="PS51820">
    <property type="entry name" value="PA14"/>
    <property type="match status" value="1"/>
</dbReference>
<dbReference type="Pfam" id="PF02838">
    <property type="entry name" value="Glyco_hydro_20b"/>
    <property type="match status" value="1"/>
</dbReference>
<comment type="similarity">
    <text evidence="2">Belongs to the glycosyl hydrolase 20 family.</text>
</comment>
<evidence type="ECO:0000256" key="4">
    <source>
        <dbReference type="ARBA" id="ARBA00022801"/>
    </source>
</evidence>
<dbReference type="GO" id="GO:0005975">
    <property type="term" value="P:carbohydrate metabolic process"/>
    <property type="evidence" value="ECO:0007669"/>
    <property type="project" value="InterPro"/>
</dbReference>
<dbReference type="EMBL" id="WRXO01000002">
    <property type="protein sequence ID" value="MVT40950.1"/>
    <property type="molecule type" value="Genomic_DNA"/>
</dbReference>
<dbReference type="Gene3D" id="3.90.182.10">
    <property type="entry name" value="Toxin - Anthrax Protective Antigen,domain 1"/>
    <property type="match status" value="1"/>
</dbReference>
<evidence type="ECO:0000313" key="8">
    <source>
        <dbReference type="EMBL" id="MVT40950.1"/>
    </source>
</evidence>
<dbReference type="InterPro" id="IPR059177">
    <property type="entry name" value="GH29D-like_dom"/>
</dbReference>
<dbReference type="EC" id="3.2.1.52" evidence="3"/>
<dbReference type="InterPro" id="IPR015882">
    <property type="entry name" value="HEX_bac_N"/>
</dbReference>
<keyword evidence="4 8" id="KW-0378">Hydrolase</keyword>
<dbReference type="InterPro" id="IPR037524">
    <property type="entry name" value="PA14/GLEYA"/>
</dbReference>
<dbReference type="PANTHER" id="PTHR22600">
    <property type="entry name" value="BETA-HEXOSAMINIDASE"/>
    <property type="match status" value="1"/>
</dbReference>
<dbReference type="Proteomes" id="UP000468388">
    <property type="component" value="Unassembled WGS sequence"/>
</dbReference>
<dbReference type="InterPro" id="IPR025705">
    <property type="entry name" value="Beta_hexosaminidase_sua/sub"/>
</dbReference>
<dbReference type="OrthoDB" id="726159at2"/>
<evidence type="ECO:0000256" key="1">
    <source>
        <dbReference type="ARBA" id="ARBA00001231"/>
    </source>
</evidence>
<dbReference type="Pfam" id="PF13290">
    <property type="entry name" value="CHB_HEX_C_1"/>
    <property type="match status" value="1"/>
</dbReference>
<dbReference type="Gene3D" id="3.30.379.10">
    <property type="entry name" value="Chitobiase/beta-hexosaminidase domain 2-like"/>
    <property type="match status" value="1"/>
</dbReference>
<evidence type="ECO:0000256" key="6">
    <source>
        <dbReference type="PIRSR" id="PIRSR625705-1"/>
    </source>
</evidence>
<evidence type="ECO:0000256" key="5">
    <source>
        <dbReference type="ARBA" id="ARBA00023295"/>
    </source>
</evidence>
<dbReference type="Pfam" id="PF07691">
    <property type="entry name" value="PA14"/>
    <property type="match status" value="1"/>
</dbReference>
<evidence type="ECO:0000313" key="9">
    <source>
        <dbReference type="Proteomes" id="UP000468388"/>
    </source>
</evidence>
<gene>
    <name evidence="8" type="ORF">GO495_10195</name>
</gene>
<dbReference type="Pfam" id="PF00728">
    <property type="entry name" value="Glyco_hydro_20"/>
    <property type="match status" value="1"/>
</dbReference>
<keyword evidence="9" id="KW-1185">Reference proteome</keyword>
<dbReference type="PRINTS" id="PR00738">
    <property type="entry name" value="GLHYDRLASE20"/>
</dbReference>
<dbReference type="InterPro" id="IPR011658">
    <property type="entry name" value="PA14_dom"/>
</dbReference>
<proteinExistence type="inferred from homology"/>